<dbReference type="EMBL" id="ASHM01003942">
    <property type="protein sequence ID" value="PNY10611.1"/>
    <property type="molecule type" value="Genomic_DNA"/>
</dbReference>
<dbReference type="InterPro" id="IPR027356">
    <property type="entry name" value="NPH3_dom"/>
</dbReference>
<accession>A0A2K3P5Q6</accession>
<protein>
    <submittedName>
        <fullName evidence="8">BTB/POZ domain-containing protein</fullName>
    </submittedName>
</protein>
<dbReference type="AlphaFoldDB" id="A0A2K3P5Q6"/>
<gene>
    <name evidence="8" type="ORF">L195_g007195</name>
</gene>
<comment type="subcellular location">
    <subcellularLocation>
        <location evidence="1">Endomembrane system</location>
        <topology evidence="1">Peripheral membrane protein</topology>
    </subcellularLocation>
</comment>
<dbReference type="InterPro" id="IPR000210">
    <property type="entry name" value="BTB/POZ_dom"/>
</dbReference>
<comment type="similarity">
    <text evidence="4">Belongs to the NPH3 family.</text>
</comment>
<dbReference type="Pfam" id="PF03000">
    <property type="entry name" value="NPH3"/>
    <property type="match status" value="1"/>
</dbReference>
<organism evidence="8 9">
    <name type="scientific">Trifolium pratense</name>
    <name type="common">Red clover</name>
    <dbReference type="NCBI Taxonomy" id="57577"/>
    <lineage>
        <taxon>Eukaryota</taxon>
        <taxon>Viridiplantae</taxon>
        <taxon>Streptophyta</taxon>
        <taxon>Embryophyta</taxon>
        <taxon>Tracheophyta</taxon>
        <taxon>Spermatophyta</taxon>
        <taxon>Magnoliopsida</taxon>
        <taxon>eudicotyledons</taxon>
        <taxon>Gunneridae</taxon>
        <taxon>Pentapetalae</taxon>
        <taxon>rosids</taxon>
        <taxon>fabids</taxon>
        <taxon>Fabales</taxon>
        <taxon>Fabaceae</taxon>
        <taxon>Papilionoideae</taxon>
        <taxon>50 kb inversion clade</taxon>
        <taxon>NPAAA clade</taxon>
        <taxon>Hologalegina</taxon>
        <taxon>IRL clade</taxon>
        <taxon>Trifolieae</taxon>
        <taxon>Trifolium</taxon>
    </lineage>
</organism>
<evidence type="ECO:0000256" key="4">
    <source>
        <dbReference type="PROSITE-ProRule" id="PRU00982"/>
    </source>
</evidence>
<reference evidence="8 9" key="2">
    <citation type="journal article" date="2017" name="Front. Plant Sci.">
        <title>Gene Classification and Mining of Molecular Markers Useful in Red Clover (Trifolium pratense) Breeding.</title>
        <authorList>
            <person name="Istvanek J."/>
            <person name="Dluhosova J."/>
            <person name="Dluhos P."/>
            <person name="Patkova L."/>
            <person name="Nedelnik J."/>
            <person name="Repkova J."/>
        </authorList>
    </citation>
    <scope>NUCLEOTIDE SEQUENCE [LARGE SCALE GENOMIC DNA]</scope>
    <source>
        <strain evidence="9">cv. Tatra</strain>
        <tissue evidence="8">Young leaves</tissue>
    </source>
</reference>
<dbReference type="InterPro" id="IPR011333">
    <property type="entry name" value="SKP1/BTB/POZ_sf"/>
</dbReference>
<comment type="pathway">
    <text evidence="2">Protein modification; protein ubiquitination.</text>
</comment>
<proteinExistence type="inferred from homology"/>
<dbReference type="Proteomes" id="UP000236291">
    <property type="component" value="Unassembled WGS sequence"/>
</dbReference>
<comment type="caution">
    <text evidence="8">The sequence shown here is derived from an EMBL/GenBank/DDBJ whole genome shotgun (WGS) entry which is preliminary data.</text>
</comment>
<dbReference type="GO" id="GO:0012505">
    <property type="term" value="C:endomembrane system"/>
    <property type="evidence" value="ECO:0007669"/>
    <property type="project" value="UniProtKB-SubCell"/>
</dbReference>
<dbReference type="GO" id="GO:0016567">
    <property type="term" value="P:protein ubiquitination"/>
    <property type="evidence" value="ECO:0007669"/>
    <property type="project" value="UniProtKB-UniPathway"/>
</dbReference>
<evidence type="ECO:0000259" key="7">
    <source>
        <dbReference type="PROSITE" id="PS51649"/>
    </source>
</evidence>
<feature type="compositionally biased region" description="Basic and acidic residues" evidence="5">
    <location>
        <begin position="592"/>
        <end position="605"/>
    </location>
</feature>
<evidence type="ECO:0000256" key="5">
    <source>
        <dbReference type="SAM" id="MobiDB-lite"/>
    </source>
</evidence>
<evidence type="ECO:0000256" key="1">
    <source>
        <dbReference type="ARBA" id="ARBA00004184"/>
    </source>
</evidence>
<feature type="region of interest" description="Disordered" evidence="5">
    <location>
        <begin position="554"/>
        <end position="605"/>
    </location>
</feature>
<dbReference type="OrthoDB" id="1699162at2759"/>
<dbReference type="PANTHER" id="PTHR32370">
    <property type="entry name" value="OS12G0117600 PROTEIN"/>
    <property type="match status" value="1"/>
</dbReference>
<dbReference type="InterPro" id="IPR043454">
    <property type="entry name" value="NPH3/RPT2-like"/>
</dbReference>
<keyword evidence="3" id="KW-0833">Ubl conjugation pathway</keyword>
<dbReference type="SUPFAM" id="SSF54695">
    <property type="entry name" value="POZ domain"/>
    <property type="match status" value="1"/>
</dbReference>
<sequence length="605" mass="68701">MKFMKLGTRADTFYTEQATRTLTSDIPSDLVIQINDVTYLLHKFALLLKCGLLQRLCYDSSDSENVTVELHDIPGGEDAFELCAKFCYGISINISAHNFVSAFCAAKFLRMNDSVEKGNFVGKLEAFFNSCILESWKDPIATLQTTSTLPEWSENLGIVRKCIDSIIEKILTPSQQVKWSFTYTRPGYNKKQHHSVPKDWWTEDVSDLDIDLFRCIIMAIRSTYVLPPQLIGEALHVYACRWLPGITKLNKSSSSSASQTEESKQKNRKILETIVSMIPADRGSVSVGFLFRLLSISIHLNASSVIKTELIRRASLQFEEATVSDLLYPSKSSSDQNYYDIELVLAVLETFLKLWKRMSPGAVDNSYFLRSIRNVGKLIDSYLQVVARDDNMQVSKFVSLAETVPSIARVDHNDLYQAIDIYLKVHPDLSKADKKRLCGILDCQKLTPEVRGHAVKNELLPLRTVVQLLYFEQEKGSTANATSHKLLKQHEIILGAKQRTTTKDSQSKQSLGPEFNGDVTRATQILESREKDHHRNRRLDANLPLDMEKKMVIRGRDIEETDSEMVRGAKDESSSSYKLEVDPKKIIRRARSKSEHSNKRADREK</sequence>
<dbReference type="Gene3D" id="3.30.710.10">
    <property type="entry name" value="Potassium Channel Kv1.1, Chain A"/>
    <property type="match status" value="1"/>
</dbReference>
<dbReference type="UniPathway" id="UPA00143"/>
<feature type="domain" description="NPH3" evidence="7">
    <location>
        <begin position="199"/>
        <end position="475"/>
    </location>
</feature>
<feature type="domain" description="BTB" evidence="6">
    <location>
        <begin position="28"/>
        <end position="96"/>
    </location>
</feature>
<dbReference type="PROSITE" id="PS51649">
    <property type="entry name" value="NPH3"/>
    <property type="match status" value="1"/>
</dbReference>
<evidence type="ECO:0000256" key="3">
    <source>
        <dbReference type="ARBA" id="ARBA00022786"/>
    </source>
</evidence>
<reference evidence="8 9" key="1">
    <citation type="journal article" date="2014" name="Am. J. Bot.">
        <title>Genome assembly and annotation for red clover (Trifolium pratense; Fabaceae).</title>
        <authorList>
            <person name="Istvanek J."/>
            <person name="Jaros M."/>
            <person name="Krenek A."/>
            <person name="Repkova J."/>
        </authorList>
    </citation>
    <scope>NUCLEOTIDE SEQUENCE [LARGE SCALE GENOMIC DNA]</scope>
    <source>
        <strain evidence="9">cv. Tatra</strain>
        <tissue evidence="8">Young leaves</tissue>
    </source>
</reference>
<name>A0A2K3P5Q6_TRIPR</name>
<feature type="region of interest" description="Disordered" evidence="5">
    <location>
        <begin position="499"/>
        <end position="518"/>
    </location>
</feature>
<evidence type="ECO:0000259" key="6">
    <source>
        <dbReference type="PROSITE" id="PS50097"/>
    </source>
</evidence>
<evidence type="ECO:0000256" key="2">
    <source>
        <dbReference type="ARBA" id="ARBA00004906"/>
    </source>
</evidence>
<feature type="compositionally biased region" description="Basic and acidic residues" evidence="5">
    <location>
        <begin position="554"/>
        <end position="585"/>
    </location>
</feature>
<evidence type="ECO:0000313" key="8">
    <source>
        <dbReference type="EMBL" id="PNY10611.1"/>
    </source>
</evidence>
<dbReference type="PROSITE" id="PS50097">
    <property type="entry name" value="BTB"/>
    <property type="match status" value="1"/>
</dbReference>
<evidence type="ECO:0000313" key="9">
    <source>
        <dbReference type="Proteomes" id="UP000236291"/>
    </source>
</evidence>